<evidence type="ECO:0000256" key="3">
    <source>
        <dbReference type="SAM" id="MobiDB-lite"/>
    </source>
</evidence>
<feature type="domain" description="FAD-binding" evidence="4">
    <location>
        <begin position="11"/>
        <end position="346"/>
    </location>
</feature>
<dbReference type="SUPFAM" id="SSF51905">
    <property type="entry name" value="FAD/NAD(P)-binding domain"/>
    <property type="match status" value="1"/>
</dbReference>
<evidence type="ECO:0000313" key="6">
    <source>
        <dbReference type="Proteomes" id="UP001429601"/>
    </source>
</evidence>
<dbReference type="PANTHER" id="PTHR13789">
    <property type="entry name" value="MONOOXYGENASE"/>
    <property type="match status" value="1"/>
</dbReference>
<sequence length="415" mass="45409">MIGRHPGERRMKVALVGYGTAGQATAILLSAQGHDVTVFERSSILGPVGAGFLLQPTGLGVLARMGLADRAEAIGQRIDELHGSTWRGRRVMAMRYADRRPGCHGVGMTRGALFELLRAAHVGAAQVRTATTVVGYDDRTHTLTDAQGEIHGPFDLVVAADGAHSALRAACGTHVRRERLYAWGAVWCLLRIDDWPSPTHLLQRYAGTRSMIGMLPVGTRPGHDGRWMTFYYSLPGETVSRFDEAGLAAMKLRVAEIWPELEEHVAHLDQADALHKARYRDVVLARPRHGRMVVVGDAAHAMSPQLGQGVNMALLDAAALADALAAQQNLDEALDTYVRARHRHVRMYQRMSRWLTPLFQSDHSALGWCRDLLFDPMARLPGARRPMSSILTGELFLPSRPGAGREPADADVATP</sequence>
<name>A0ABX0Q928_9GAMM</name>
<reference evidence="5 6" key="1">
    <citation type="journal article" date="2011" name="Curr. Microbiol.">
        <title>Luteibacter jiangsuensis sp. nov.: a methamidophos-degrading bacterium isolated from a methamidophos-manufacturing factory.</title>
        <authorList>
            <person name="Wang L."/>
            <person name="Wang G.L."/>
            <person name="Li S.P."/>
            <person name="Jiang J.D."/>
        </authorList>
    </citation>
    <scope>NUCLEOTIDE SEQUENCE [LARGE SCALE GENOMIC DNA]</scope>
    <source>
        <strain evidence="5 6">CGMCC 1.10133</strain>
    </source>
</reference>
<evidence type="ECO:0000256" key="2">
    <source>
        <dbReference type="ARBA" id="ARBA00023033"/>
    </source>
</evidence>
<dbReference type="InterPro" id="IPR002938">
    <property type="entry name" value="FAD-bd"/>
</dbReference>
<keyword evidence="2 5" id="KW-0503">Monooxygenase</keyword>
<dbReference type="PANTHER" id="PTHR13789:SF309">
    <property type="entry name" value="PUTATIVE (AFU_ORTHOLOGUE AFUA_6G14510)-RELATED"/>
    <property type="match status" value="1"/>
</dbReference>
<dbReference type="Pfam" id="PF01494">
    <property type="entry name" value="FAD_binding_3"/>
    <property type="match status" value="1"/>
</dbReference>
<dbReference type="Gene3D" id="3.50.50.60">
    <property type="entry name" value="FAD/NAD(P)-binding domain"/>
    <property type="match status" value="1"/>
</dbReference>
<dbReference type="InterPro" id="IPR050493">
    <property type="entry name" value="FAD-dep_Monooxygenase_BioMet"/>
</dbReference>
<dbReference type="GO" id="GO:0004497">
    <property type="term" value="F:monooxygenase activity"/>
    <property type="evidence" value="ECO:0007669"/>
    <property type="project" value="UniProtKB-KW"/>
</dbReference>
<evidence type="ECO:0000256" key="1">
    <source>
        <dbReference type="ARBA" id="ARBA00023002"/>
    </source>
</evidence>
<dbReference type="Proteomes" id="UP001429601">
    <property type="component" value="Unassembled WGS sequence"/>
</dbReference>
<accession>A0ABX0Q928</accession>
<organism evidence="5 6">
    <name type="scientific">Luteibacter jiangsuensis</name>
    <dbReference type="NCBI Taxonomy" id="637577"/>
    <lineage>
        <taxon>Bacteria</taxon>
        <taxon>Pseudomonadati</taxon>
        <taxon>Pseudomonadota</taxon>
        <taxon>Gammaproteobacteria</taxon>
        <taxon>Lysobacterales</taxon>
        <taxon>Rhodanobacteraceae</taxon>
        <taxon>Luteibacter</taxon>
    </lineage>
</organism>
<evidence type="ECO:0000259" key="4">
    <source>
        <dbReference type="Pfam" id="PF01494"/>
    </source>
</evidence>
<keyword evidence="1" id="KW-0560">Oxidoreductase</keyword>
<protein>
    <submittedName>
        <fullName evidence="5">FAD-dependent monooxygenase</fullName>
    </submittedName>
</protein>
<evidence type="ECO:0000313" key="5">
    <source>
        <dbReference type="EMBL" id="NID06366.1"/>
    </source>
</evidence>
<gene>
    <name evidence="5" type="ORF">HBF26_15840</name>
</gene>
<proteinExistence type="predicted"/>
<dbReference type="PRINTS" id="PR00420">
    <property type="entry name" value="RNGMNOXGNASE"/>
</dbReference>
<comment type="caution">
    <text evidence="5">The sequence shown here is derived from an EMBL/GenBank/DDBJ whole genome shotgun (WGS) entry which is preliminary data.</text>
</comment>
<feature type="region of interest" description="Disordered" evidence="3">
    <location>
        <begin position="396"/>
        <end position="415"/>
    </location>
</feature>
<dbReference type="InterPro" id="IPR036188">
    <property type="entry name" value="FAD/NAD-bd_sf"/>
</dbReference>
<keyword evidence="6" id="KW-1185">Reference proteome</keyword>
<dbReference type="EMBL" id="JAAQQR010000008">
    <property type="protein sequence ID" value="NID06366.1"/>
    <property type="molecule type" value="Genomic_DNA"/>
</dbReference>